<feature type="region of interest" description="Disordered" evidence="1">
    <location>
        <begin position="199"/>
        <end position="223"/>
    </location>
</feature>
<evidence type="ECO:0000313" key="4">
    <source>
        <dbReference type="Proteomes" id="UP001634394"/>
    </source>
</evidence>
<organism evidence="3 4">
    <name type="scientific">Sinanodonta woodiana</name>
    <name type="common">Chinese pond mussel</name>
    <name type="synonym">Anodonta woodiana</name>
    <dbReference type="NCBI Taxonomy" id="1069815"/>
    <lineage>
        <taxon>Eukaryota</taxon>
        <taxon>Metazoa</taxon>
        <taxon>Spiralia</taxon>
        <taxon>Lophotrochozoa</taxon>
        <taxon>Mollusca</taxon>
        <taxon>Bivalvia</taxon>
        <taxon>Autobranchia</taxon>
        <taxon>Heteroconchia</taxon>
        <taxon>Palaeoheterodonta</taxon>
        <taxon>Unionida</taxon>
        <taxon>Unionoidea</taxon>
        <taxon>Unionidae</taxon>
        <taxon>Unioninae</taxon>
        <taxon>Sinanodonta</taxon>
    </lineage>
</organism>
<evidence type="ECO:0000313" key="3">
    <source>
        <dbReference type="EMBL" id="KAL3860299.1"/>
    </source>
</evidence>
<dbReference type="EMBL" id="JBJQND010000012">
    <property type="protein sequence ID" value="KAL3860299.1"/>
    <property type="molecule type" value="Genomic_DNA"/>
</dbReference>
<accession>A0ABD3VFD7</accession>
<dbReference type="InterPro" id="IPR005135">
    <property type="entry name" value="Endo/exonuclease/phosphatase"/>
</dbReference>
<sequence>MPHREQKHQSELRKSLEIIDQNNITSRIITGDFNCPNIDWNLHTVNGPDRETQQELADIMSLNNLTQVHEQPTRENNLLDLVFVSNPTLIQSSVNVPGISDHDIIITDIDTKVQCNKTPTRKCYVYKNANWDIINKDLQELKTIIENKLNESVQEIWNTFKSNLFRTMDANIPNKEIRSRNNIPWLKKKQIKMLERKQRLYRQATQKKSGQATDPSQKNANDP</sequence>
<dbReference type="Pfam" id="PF14529">
    <property type="entry name" value="Exo_endo_phos_2"/>
    <property type="match status" value="1"/>
</dbReference>
<proteinExistence type="predicted"/>
<protein>
    <recommendedName>
        <fullName evidence="2">Endonuclease/exonuclease/phosphatase domain-containing protein</fullName>
    </recommendedName>
</protein>
<feature type="compositionally biased region" description="Polar residues" evidence="1">
    <location>
        <begin position="203"/>
        <end position="223"/>
    </location>
</feature>
<evidence type="ECO:0000256" key="1">
    <source>
        <dbReference type="SAM" id="MobiDB-lite"/>
    </source>
</evidence>
<dbReference type="AlphaFoldDB" id="A0ABD3VFD7"/>
<dbReference type="PANTHER" id="PTHR33395">
    <property type="entry name" value="TRANSCRIPTASE, PUTATIVE-RELATED-RELATED"/>
    <property type="match status" value="1"/>
</dbReference>
<keyword evidence="4" id="KW-1185">Reference proteome</keyword>
<name>A0ABD3VFD7_SINWO</name>
<comment type="caution">
    <text evidence="3">The sequence shown here is derived from an EMBL/GenBank/DDBJ whole genome shotgun (WGS) entry which is preliminary data.</text>
</comment>
<dbReference type="SUPFAM" id="SSF56219">
    <property type="entry name" value="DNase I-like"/>
    <property type="match status" value="1"/>
</dbReference>
<gene>
    <name evidence="3" type="ORF">ACJMK2_010438</name>
</gene>
<dbReference type="PANTHER" id="PTHR33395:SF22">
    <property type="entry name" value="REVERSE TRANSCRIPTASE DOMAIN-CONTAINING PROTEIN"/>
    <property type="match status" value="1"/>
</dbReference>
<evidence type="ECO:0000259" key="2">
    <source>
        <dbReference type="Pfam" id="PF14529"/>
    </source>
</evidence>
<feature type="domain" description="Endonuclease/exonuclease/phosphatase" evidence="2">
    <location>
        <begin position="17"/>
        <end position="106"/>
    </location>
</feature>
<dbReference type="Gene3D" id="3.60.10.10">
    <property type="entry name" value="Endonuclease/exonuclease/phosphatase"/>
    <property type="match status" value="1"/>
</dbReference>
<dbReference type="Proteomes" id="UP001634394">
    <property type="component" value="Unassembled WGS sequence"/>
</dbReference>
<dbReference type="InterPro" id="IPR036691">
    <property type="entry name" value="Endo/exonu/phosph_ase_sf"/>
</dbReference>
<reference evidence="3 4" key="1">
    <citation type="submission" date="2024-11" db="EMBL/GenBank/DDBJ databases">
        <title>Chromosome-level genome assembly of the freshwater bivalve Anodonta woodiana.</title>
        <authorList>
            <person name="Chen X."/>
        </authorList>
    </citation>
    <scope>NUCLEOTIDE SEQUENCE [LARGE SCALE GENOMIC DNA]</scope>
    <source>
        <strain evidence="3">MN2024</strain>
        <tissue evidence="3">Gills</tissue>
    </source>
</reference>